<geneLocation type="chloroplast" evidence="3"/>
<evidence type="ECO:0000259" key="2">
    <source>
        <dbReference type="Pfam" id="PF03161"/>
    </source>
</evidence>
<proteinExistence type="predicted"/>
<reference evidence="3" key="1">
    <citation type="journal article" date="2015" name="BMC Evol. Biol.">
        <title>Chloroplast phylogenomic analysis of chlorophyte green algae identifies a novel lineage sister to the Sphaeropleales (Chlorophyceae).</title>
        <authorList>
            <person name="Lemieux C."/>
            <person name="Vincent A.T."/>
            <person name="Labarre A."/>
            <person name="Otis C."/>
            <person name="Turmel M."/>
        </authorList>
    </citation>
    <scope>NUCLEOTIDE SEQUENCE</scope>
</reference>
<evidence type="ECO:0000256" key="1">
    <source>
        <dbReference type="SAM" id="MobiDB-lite"/>
    </source>
</evidence>
<organism evidence="3">
    <name type="scientific">Staurocarteria cerasiformis</name>
    <name type="common">Green alga</name>
    <name type="synonym">Carteria cerasiformis</name>
    <dbReference type="NCBI Taxonomy" id="69401"/>
    <lineage>
        <taxon>Eukaryota</taxon>
        <taxon>Viridiplantae</taxon>
        <taxon>Chlorophyta</taxon>
        <taxon>core chlorophytes</taxon>
        <taxon>Chlorophyceae</taxon>
        <taxon>CS clade</taxon>
        <taxon>Chlamydomonadales</taxon>
        <taxon>Chlamydomonadaceae</taxon>
        <taxon>Staurocarteria</taxon>
    </lineage>
</organism>
<dbReference type="EMBL" id="KT625420">
    <property type="protein sequence ID" value="ALO63480.1"/>
    <property type="molecule type" value="Genomic_DNA"/>
</dbReference>
<gene>
    <name evidence="3" type="primary">orf285</name>
</gene>
<dbReference type="Pfam" id="PF03161">
    <property type="entry name" value="LAGLIDADG_2"/>
    <property type="match status" value="1"/>
</dbReference>
<dbReference type="GeneID" id="26379020"/>
<keyword evidence="3" id="KW-0255">Endonuclease</keyword>
<keyword evidence="3" id="KW-0540">Nuclease</keyword>
<dbReference type="InterPro" id="IPR027434">
    <property type="entry name" value="Homing_endonucl"/>
</dbReference>
<feature type="region of interest" description="Disordered" evidence="1">
    <location>
        <begin position="1"/>
        <end position="38"/>
    </location>
</feature>
<dbReference type="EMBL" id="KT625420">
    <property type="protein sequence ID" value="ALO63476.1"/>
    <property type="molecule type" value="Genomic_DNA"/>
</dbReference>
<keyword evidence="3" id="KW-0934">Plastid</keyword>
<dbReference type="RefSeq" id="YP_009185131.1">
    <property type="nucleotide sequence ID" value="NC_028585.1"/>
</dbReference>
<accession>A0A0S2LQ27</accession>
<dbReference type="SUPFAM" id="SSF55608">
    <property type="entry name" value="Homing endonucleases"/>
    <property type="match status" value="1"/>
</dbReference>
<dbReference type="RefSeq" id="YP_009185166.1">
    <property type="nucleotide sequence ID" value="NC_028585.1"/>
</dbReference>
<sequence length="285" mass="32931">MTKKPQESDNNSDFDVIAPNVSQEHPAPISKKAERSARQVDNLKQVNDKRWGPARAEKQKFHLNQQQYDVLIGCMLSDATMRWTSGLNSEVEACVVKFEHQYKHKPYVDFLYELFKPFIGSPPRIRYKYGTNDPHSYHVATLTHPDFVPIYKMFYHTVEGKRVKKVPDNIETLLTPLALAHFFMGDGSFNRVKTSKQGEPAVYRMASYCLNTHSFTREENERLCEVLLKKYNINSTIQQDGTKGGSGSPMWRIYIGASNRRKFVSVIKDHLHPVFLYKVDPNKLE</sequence>
<dbReference type="GO" id="GO:0004519">
    <property type="term" value="F:endonuclease activity"/>
    <property type="evidence" value="ECO:0007669"/>
    <property type="project" value="UniProtKB-KW"/>
</dbReference>
<evidence type="ECO:0000313" key="3">
    <source>
        <dbReference type="EMBL" id="ALO63476.1"/>
    </source>
</evidence>
<dbReference type="GeneID" id="26379012"/>
<dbReference type="AlphaFoldDB" id="A0A0S2LQ27"/>
<dbReference type="Gene3D" id="3.10.28.10">
    <property type="entry name" value="Homing endonucleases"/>
    <property type="match status" value="2"/>
</dbReference>
<keyword evidence="3" id="KW-0150">Chloroplast</keyword>
<name>A0A0S2LQ27_STACE</name>
<keyword evidence="3" id="KW-0378">Hydrolase</keyword>
<protein>
    <submittedName>
        <fullName evidence="3">Putative LAGLIDADG homing endonuclease</fullName>
    </submittedName>
</protein>
<dbReference type="InterPro" id="IPR004860">
    <property type="entry name" value="LAGLIDADG_dom"/>
</dbReference>
<feature type="domain" description="Homing endonuclease LAGLIDADG" evidence="2">
    <location>
        <begin position="69"/>
        <end position="263"/>
    </location>
</feature>